<keyword evidence="1" id="KW-0560">Oxidoreductase</keyword>
<organism evidence="3 4">
    <name type="scientific">Falsiroseomonas stagni DSM 19981</name>
    <dbReference type="NCBI Taxonomy" id="1123062"/>
    <lineage>
        <taxon>Bacteria</taxon>
        <taxon>Pseudomonadati</taxon>
        <taxon>Pseudomonadota</taxon>
        <taxon>Alphaproteobacteria</taxon>
        <taxon>Acetobacterales</taxon>
        <taxon>Roseomonadaceae</taxon>
        <taxon>Falsiroseomonas</taxon>
    </lineage>
</organism>
<protein>
    <submittedName>
        <fullName evidence="3">3-(3-hydroxy-phenyl)propionate hydroxylase</fullName>
    </submittedName>
</protein>
<proteinExistence type="predicted"/>
<dbReference type="SUPFAM" id="SSF51905">
    <property type="entry name" value="FAD/NAD(P)-binding domain"/>
    <property type="match status" value="1"/>
</dbReference>
<dbReference type="EMBL" id="FOSQ01000006">
    <property type="protein sequence ID" value="SFK72088.1"/>
    <property type="molecule type" value="Genomic_DNA"/>
</dbReference>
<dbReference type="InterPro" id="IPR050631">
    <property type="entry name" value="PheA/TfdB_FAD_monoxygenase"/>
</dbReference>
<feature type="domain" description="FAD-binding" evidence="2">
    <location>
        <begin position="10"/>
        <end position="347"/>
    </location>
</feature>
<dbReference type="STRING" id="1123062.SAMN02745775_106123"/>
<dbReference type="PANTHER" id="PTHR43476:SF3">
    <property type="entry name" value="FAD-BINDING MONOOXYGENASE"/>
    <property type="match status" value="1"/>
</dbReference>
<keyword evidence="4" id="KW-1185">Reference proteome</keyword>
<dbReference type="InterPro" id="IPR002938">
    <property type="entry name" value="FAD-bd"/>
</dbReference>
<evidence type="ECO:0000259" key="2">
    <source>
        <dbReference type="Pfam" id="PF01494"/>
    </source>
</evidence>
<dbReference type="RefSeq" id="WP_092960975.1">
    <property type="nucleotide sequence ID" value="NZ_FOSQ01000006.1"/>
</dbReference>
<dbReference type="Proteomes" id="UP000199473">
    <property type="component" value="Unassembled WGS sequence"/>
</dbReference>
<dbReference type="AlphaFoldDB" id="A0A1I4BTH8"/>
<dbReference type="Gene3D" id="3.50.50.60">
    <property type="entry name" value="FAD/NAD(P)-binding domain"/>
    <property type="match status" value="1"/>
</dbReference>
<sequence>MNDRIAPDRVAIVGAGPVGLVLALRLATLGVPSIVLEAEPDISEALRASTFHPPSLDMLDQLGLAQPLIAQGLVTPTWQIRRHADGARAVFDLGVLAADTAHPYRLQAEQWKLSRLILAKLAADHPGTVELRFGCKVESVAQDGDGVTLTGTGFEPLRAPYAVGCDGARSAVRQAMGIDFPGDTYPETTILATTTFPFHEAFEGLSNVNYIWTEHPAFSGTFSLLRVPGKWRASLYPAPGETIEQALEPAAIQRKLQAIHPRGGEYDVPDLRPYRIHQRIVETYRVGRLLLAGDAAHLNSPSGGMGMNGGIHDAFELAATLLPVLRGEAPESMLDRYTRRRQPIAKREIIAQADRNRARMRETDPAKRAALLAELQSVAGDAARARDHLLKSSMIAGLRAAAMVE</sequence>
<evidence type="ECO:0000313" key="3">
    <source>
        <dbReference type="EMBL" id="SFK72088.1"/>
    </source>
</evidence>
<dbReference type="InterPro" id="IPR036188">
    <property type="entry name" value="FAD/NAD-bd_sf"/>
</dbReference>
<evidence type="ECO:0000256" key="1">
    <source>
        <dbReference type="ARBA" id="ARBA00023002"/>
    </source>
</evidence>
<dbReference type="OrthoDB" id="9791689at2"/>
<dbReference type="GO" id="GO:0019622">
    <property type="term" value="P:3-(3-hydroxy)phenylpropionate catabolic process"/>
    <property type="evidence" value="ECO:0007669"/>
    <property type="project" value="TreeGrafter"/>
</dbReference>
<accession>A0A1I4BTH8</accession>
<dbReference type="PANTHER" id="PTHR43476">
    <property type="entry name" value="3-(3-HYDROXY-PHENYL)PROPIONATE/3-HYDROXYCINNAMIC ACID HYDROXYLASE"/>
    <property type="match status" value="1"/>
</dbReference>
<dbReference type="Pfam" id="PF01494">
    <property type="entry name" value="FAD_binding_3"/>
    <property type="match status" value="1"/>
</dbReference>
<reference evidence="3 4" key="1">
    <citation type="submission" date="2016-10" db="EMBL/GenBank/DDBJ databases">
        <authorList>
            <person name="de Groot N.N."/>
        </authorList>
    </citation>
    <scope>NUCLEOTIDE SEQUENCE [LARGE SCALE GENOMIC DNA]</scope>
    <source>
        <strain evidence="3 4">DSM 19981</strain>
    </source>
</reference>
<dbReference type="GO" id="GO:0008688">
    <property type="term" value="F:3-(3-hydroxyphenyl)propionate hydroxylase activity"/>
    <property type="evidence" value="ECO:0007669"/>
    <property type="project" value="TreeGrafter"/>
</dbReference>
<evidence type="ECO:0000313" key="4">
    <source>
        <dbReference type="Proteomes" id="UP000199473"/>
    </source>
</evidence>
<dbReference type="GO" id="GO:0071949">
    <property type="term" value="F:FAD binding"/>
    <property type="evidence" value="ECO:0007669"/>
    <property type="project" value="InterPro"/>
</dbReference>
<name>A0A1I4BTH8_9PROT</name>
<gene>
    <name evidence="3" type="ORF">SAMN02745775_106123</name>
</gene>
<dbReference type="Gene3D" id="3.30.70.2450">
    <property type="match status" value="1"/>
</dbReference>
<dbReference type="PRINTS" id="PR00420">
    <property type="entry name" value="RNGMNOXGNASE"/>
</dbReference>